<evidence type="ECO:0000313" key="3">
    <source>
        <dbReference type="Proteomes" id="UP000515312"/>
    </source>
</evidence>
<dbReference type="SUPFAM" id="SSF48239">
    <property type="entry name" value="Terpenoid cyclases/Protein prenyltransferases"/>
    <property type="match status" value="1"/>
</dbReference>
<proteinExistence type="predicted"/>
<evidence type="ECO:0000259" key="1">
    <source>
        <dbReference type="Pfam" id="PF13243"/>
    </source>
</evidence>
<dbReference type="Pfam" id="PF13243">
    <property type="entry name" value="SQHop_cyclase_C"/>
    <property type="match status" value="1"/>
</dbReference>
<dbReference type="AlphaFoldDB" id="A0A7G8BNS3"/>
<feature type="domain" description="Squalene cyclase C-terminal" evidence="1">
    <location>
        <begin position="276"/>
        <end position="350"/>
    </location>
</feature>
<keyword evidence="3" id="KW-1185">Reference proteome</keyword>
<sequence>MDCRSLVICIQATTLSLSIVLPGLAETHSAKTTANAKADSTINGASWDKVAAAKYLDSREVWWQAWPPAQKDHETLCISCHTNVPYALARPVLRGTLGEQKLSEPERVMLASIIKRVNLGEQAEPFYNDAKHGTGKTKEARNTESVFNALILSRYDARQGHLQDVTHKAFASMWAAQEQTGPKAGAWIWQNFHFSPWEADESEYFGATMAAIAVAGAPDHYRDEAAIQGNLALLREYLRREVPRQPLINHMLLLWASTQLSGLITDAERATVTAEIIRQQQSDGGWSLTMLGTWKRHDDSPFDHRSDGYATAVAVLALEGSGSEKDGPELRRGIDWLLENQNKAEGFWPAYSLNVRRDPASGVGQFMSDAATAFAVLALDGIRSSNGRHGSTGSVARGY</sequence>
<gene>
    <name evidence="2" type="ORF">H7849_09985</name>
</gene>
<accession>A0A7G8BNS3</accession>
<reference evidence="2 3" key="1">
    <citation type="submission" date="2020-08" db="EMBL/GenBank/DDBJ databases">
        <title>Edaphobacter telluris sp. nov. and Acidobacterium dinghuensis sp. nov., two acidobacteria isolated from forest soil.</title>
        <authorList>
            <person name="Fu J."/>
            <person name="Qiu L."/>
        </authorList>
    </citation>
    <scope>NUCLEOTIDE SEQUENCE [LARGE SCALE GENOMIC DNA]</scope>
    <source>
        <strain evidence="2">4Y35</strain>
    </source>
</reference>
<organism evidence="2 3">
    <name type="scientific">Alloacidobacterium dinghuense</name>
    <dbReference type="NCBI Taxonomy" id="2763107"/>
    <lineage>
        <taxon>Bacteria</taxon>
        <taxon>Pseudomonadati</taxon>
        <taxon>Acidobacteriota</taxon>
        <taxon>Terriglobia</taxon>
        <taxon>Terriglobales</taxon>
        <taxon>Acidobacteriaceae</taxon>
        <taxon>Alloacidobacterium</taxon>
    </lineage>
</organism>
<dbReference type="EMBL" id="CP060394">
    <property type="protein sequence ID" value="QNI34193.1"/>
    <property type="molecule type" value="Genomic_DNA"/>
</dbReference>
<protein>
    <recommendedName>
        <fullName evidence="1">Squalene cyclase C-terminal domain-containing protein</fullName>
    </recommendedName>
</protein>
<dbReference type="Proteomes" id="UP000515312">
    <property type="component" value="Chromosome"/>
</dbReference>
<dbReference type="Gene3D" id="1.50.10.20">
    <property type="match status" value="1"/>
</dbReference>
<dbReference type="KEGG" id="adin:H7849_09985"/>
<evidence type="ECO:0000313" key="2">
    <source>
        <dbReference type="EMBL" id="QNI34193.1"/>
    </source>
</evidence>
<dbReference type="InterPro" id="IPR032696">
    <property type="entry name" value="SQ_cyclase_C"/>
</dbReference>
<name>A0A7G8BNS3_9BACT</name>
<dbReference type="InterPro" id="IPR008930">
    <property type="entry name" value="Terpenoid_cyclase/PrenylTrfase"/>
</dbReference>
<dbReference type="RefSeq" id="WP_186746167.1">
    <property type="nucleotide sequence ID" value="NZ_CP060394.1"/>
</dbReference>